<dbReference type="Pfam" id="PF14310">
    <property type="entry name" value="Fn3-like"/>
    <property type="match status" value="1"/>
</dbReference>
<dbReference type="GO" id="GO:0009251">
    <property type="term" value="P:glucan catabolic process"/>
    <property type="evidence" value="ECO:0007669"/>
    <property type="project" value="TreeGrafter"/>
</dbReference>
<comment type="function">
    <text evidence="7">Catalyzes the hydrolysis of a non-reducing terminal alpha-L-arabinopyranosidic linkage in ginsenoside Rb2 (alpha-L-arabinopyranosyl-(1-&gt;6)-alpha-D-glucopyranosyl) to release alpha-D-glucopyranosyl (Rd). It is not able to hydrolyze alpha-L-arabinofuranosyl-(1-&gt;6)-alpha-D-glucopyranosyl (Rc).</text>
</comment>
<dbReference type="Gene3D" id="3.20.20.300">
    <property type="entry name" value="Glycoside hydrolase, family 3, N-terminal domain"/>
    <property type="match status" value="1"/>
</dbReference>
<dbReference type="Pfam" id="PF01915">
    <property type="entry name" value="Glyco_hydro_3_C"/>
    <property type="match status" value="1"/>
</dbReference>
<evidence type="ECO:0000256" key="5">
    <source>
        <dbReference type="ARBA" id="ARBA00022801"/>
    </source>
</evidence>
<name>A0A495IBQ9_9MICO</name>
<proteinExistence type="inferred from homology"/>
<dbReference type="Proteomes" id="UP000280008">
    <property type="component" value="Unassembled WGS sequence"/>
</dbReference>
<sequence length="765" mass="81763">MKYESTPSPRVEKLLEAMSIDEKVGQLTQFFFFDLPDDAPAIDLPGESGDGAAMTAGVEQALDHGTVGSLLFVTDPAATNRLQRRALEGNRHGIPLIFGFDVIHGLRTIFPVPIALAASWDPALAERAQTVAAREARAVGIHWAFAPMVDIARDARWGRMIEGAGEDPVLGAAMAAGQVRGFQGAGDESAPAVTTGARDRILAGPKHFAGYGGAVGGRDYDEVDLSDQDFWNTYVQPFRGAIQAGATNIMSAYMDLNGVPATGNRWLLTDVLRDELGFDGFVVSDANSAKDLATHHYADGAPDAAARAIEAGLDMEMAISEPSFATLGDAVRSGRIPEARIDESVRRILRLKEELGLLDDPFVDEQRAAEVLSDPAHRTESREVAERTAVLLKNDGGLLPLDPAATPKIAVIGPLASSRRDVIGPWVFDFDLDETVSVLEGIEAFVQRAGDQGAGAAEISFARGCAEPKRLFPSMFEMFGDNSPSAPEGFDAAAALDEAVALATASDVAIVVVGEQQDMIGENASRSSLELPGEQQAMLEAVAATGTPVVVVVMNGRPLDLRWAASNVPAILDVWYPGTKGGEAVANLLFGAATPAGKLPFSWPRTVGQIPMTYSRTRSHDPEKQGRRYWDDESTPLFPFGHGLSYTSFSYSAASVSADSIDLDGTVTVSVEVTNTGRVAGAEVAQMYLHQRSGTSSRPLRLLKGFRRIELAPGETASVQFEVGPAERRYWSAATRDWVLDATTFDVWVGGSSDASQHAEFRVTE</sequence>
<dbReference type="InterPro" id="IPR017853">
    <property type="entry name" value="GH"/>
</dbReference>
<organism evidence="10 11">
    <name type="scientific">Frondihabitans australicus</name>
    <dbReference type="NCBI Taxonomy" id="386892"/>
    <lineage>
        <taxon>Bacteria</taxon>
        <taxon>Bacillati</taxon>
        <taxon>Actinomycetota</taxon>
        <taxon>Actinomycetes</taxon>
        <taxon>Micrococcales</taxon>
        <taxon>Microbacteriaceae</taxon>
        <taxon>Frondihabitans</taxon>
    </lineage>
</organism>
<comment type="similarity">
    <text evidence="2">Belongs to the glycosyl hydrolase 3 family.</text>
</comment>
<evidence type="ECO:0000313" key="11">
    <source>
        <dbReference type="Proteomes" id="UP000280008"/>
    </source>
</evidence>
<evidence type="ECO:0000256" key="4">
    <source>
        <dbReference type="ARBA" id="ARBA00022729"/>
    </source>
</evidence>
<dbReference type="InterPro" id="IPR051915">
    <property type="entry name" value="Cellulose_Degrad_GH3"/>
</dbReference>
<gene>
    <name evidence="10" type="ORF">C8E83_0454</name>
</gene>
<comment type="caution">
    <text evidence="10">The sequence shown here is derived from an EMBL/GenBank/DDBJ whole genome shotgun (WGS) entry which is preliminary data.</text>
</comment>
<dbReference type="GO" id="GO:0008422">
    <property type="term" value="F:beta-glucosidase activity"/>
    <property type="evidence" value="ECO:0007669"/>
    <property type="project" value="UniProtKB-EC"/>
</dbReference>
<evidence type="ECO:0000256" key="1">
    <source>
        <dbReference type="ARBA" id="ARBA00000448"/>
    </source>
</evidence>
<dbReference type="Gene3D" id="3.40.50.1700">
    <property type="entry name" value="Glycoside hydrolase family 3 C-terminal domain"/>
    <property type="match status" value="1"/>
</dbReference>
<accession>A0A495IBQ9</accession>
<dbReference type="InterPro" id="IPR001764">
    <property type="entry name" value="Glyco_hydro_3_N"/>
</dbReference>
<dbReference type="InterPro" id="IPR036962">
    <property type="entry name" value="Glyco_hydro_3_N_sf"/>
</dbReference>
<dbReference type="PANTHER" id="PTHR30620">
    <property type="entry name" value="PERIPLASMIC BETA-GLUCOSIDASE-RELATED"/>
    <property type="match status" value="1"/>
</dbReference>
<dbReference type="SUPFAM" id="SSF51445">
    <property type="entry name" value="(Trans)glycosidases"/>
    <property type="match status" value="1"/>
</dbReference>
<dbReference type="InterPro" id="IPR036881">
    <property type="entry name" value="Glyco_hydro_3_C_sf"/>
</dbReference>
<evidence type="ECO:0000313" key="10">
    <source>
        <dbReference type="EMBL" id="RKR73362.1"/>
    </source>
</evidence>
<keyword evidence="6" id="KW-0326">Glycosidase</keyword>
<evidence type="ECO:0000256" key="6">
    <source>
        <dbReference type="ARBA" id="ARBA00023295"/>
    </source>
</evidence>
<reference evidence="10 11" key="1">
    <citation type="submission" date="2018-10" db="EMBL/GenBank/DDBJ databases">
        <title>Sequencing the genomes of 1000 actinobacteria strains.</title>
        <authorList>
            <person name="Klenk H.-P."/>
        </authorList>
    </citation>
    <scope>NUCLEOTIDE SEQUENCE [LARGE SCALE GENOMIC DNA]</scope>
    <source>
        <strain evidence="10 11">DSM 17894</strain>
    </source>
</reference>
<dbReference type="Gene3D" id="2.60.40.10">
    <property type="entry name" value="Immunoglobulins"/>
    <property type="match status" value="1"/>
</dbReference>
<dbReference type="PRINTS" id="PR00133">
    <property type="entry name" value="GLHYDRLASE3"/>
</dbReference>
<dbReference type="AlphaFoldDB" id="A0A495IBQ9"/>
<feature type="domain" description="Fibronectin type III-like" evidence="9">
    <location>
        <begin position="683"/>
        <end position="753"/>
    </location>
</feature>
<evidence type="ECO:0000256" key="3">
    <source>
        <dbReference type="ARBA" id="ARBA00012744"/>
    </source>
</evidence>
<comment type="catalytic activity">
    <reaction evidence="1">
        <text>Hydrolysis of terminal, non-reducing beta-D-glucosyl residues with release of beta-D-glucose.</text>
        <dbReference type="EC" id="3.2.1.21"/>
    </reaction>
</comment>
<dbReference type="InterPro" id="IPR002772">
    <property type="entry name" value="Glyco_hydro_3_C"/>
</dbReference>
<keyword evidence="4" id="KW-0732">Signal</keyword>
<evidence type="ECO:0000256" key="7">
    <source>
        <dbReference type="ARBA" id="ARBA00058905"/>
    </source>
</evidence>
<dbReference type="EMBL" id="RBKS01000001">
    <property type="protein sequence ID" value="RKR73362.1"/>
    <property type="molecule type" value="Genomic_DNA"/>
</dbReference>
<evidence type="ECO:0000256" key="8">
    <source>
        <dbReference type="ARBA" id="ARBA00074219"/>
    </source>
</evidence>
<dbReference type="Pfam" id="PF00933">
    <property type="entry name" value="Glyco_hydro_3"/>
    <property type="match status" value="1"/>
</dbReference>
<keyword evidence="5" id="KW-0378">Hydrolase</keyword>
<evidence type="ECO:0000259" key="9">
    <source>
        <dbReference type="SMART" id="SM01217"/>
    </source>
</evidence>
<dbReference type="SMART" id="SM01217">
    <property type="entry name" value="Fn3_like"/>
    <property type="match status" value="1"/>
</dbReference>
<dbReference type="InterPro" id="IPR026891">
    <property type="entry name" value="Fn3-like"/>
</dbReference>
<protein>
    <recommendedName>
        <fullName evidence="8">Exo-alpha-(1-&gt;6)-L-arabinopyranosidase</fullName>
        <ecNumber evidence="3">3.2.1.21</ecNumber>
    </recommendedName>
</protein>
<dbReference type="OrthoDB" id="3187421at2"/>
<dbReference type="FunFam" id="2.60.40.10:FF:000495">
    <property type="entry name" value="Periplasmic beta-glucosidase"/>
    <property type="match status" value="1"/>
</dbReference>
<evidence type="ECO:0000256" key="2">
    <source>
        <dbReference type="ARBA" id="ARBA00005336"/>
    </source>
</evidence>
<dbReference type="SUPFAM" id="SSF52279">
    <property type="entry name" value="Beta-D-glucan exohydrolase, C-terminal domain"/>
    <property type="match status" value="1"/>
</dbReference>
<dbReference type="PANTHER" id="PTHR30620:SF16">
    <property type="entry name" value="LYSOSOMAL BETA GLUCOSIDASE"/>
    <property type="match status" value="1"/>
</dbReference>
<dbReference type="EC" id="3.2.1.21" evidence="3"/>
<dbReference type="InterPro" id="IPR013783">
    <property type="entry name" value="Ig-like_fold"/>
</dbReference>
<keyword evidence="11" id="KW-1185">Reference proteome</keyword>